<keyword evidence="7 10" id="KW-0378">Hydrolase</keyword>
<comment type="catalytic activity">
    <reaction evidence="1">
        <text>[L-4-(L-arginin-2-N-yl)aspartate](n) + H2O = [L-4-(L-arginin-2-N-yl)aspartate](n-1) + L-4-(L-arginin-2-N-yl)aspartate</text>
        <dbReference type="Rhea" id="RHEA:12845"/>
        <dbReference type="Rhea" id="RHEA-COMP:13728"/>
        <dbReference type="Rhea" id="RHEA-COMP:13734"/>
        <dbReference type="ChEBI" id="CHEBI:15377"/>
        <dbReference type="ChEBI" id="CHEBI:137986"/>
        <dbReference type="ChEBI" id="CHEBI:137991"/>
        <dbReference type="EC" id="3.4.15.6"/>
    </reaction>
</comment>
<dbReference type="KEGG" id="haei:MUN82_09795"/>
<feature type="active site" description="Charge relay system" evidence="9">
    <location>
        <position position="198"/>
    </location>
</feature>
<dbReference type="EMBL" id="CP095053">
    <property type="protein sequence ID" value="UOR07373.1"/>
    <property type="molecule type" value="Genomic_DNA"/>
</dbReference>
<evidence type="ECO:0000256" key="4">
    <source>
        <dbReference type="ARBA" id="ARBA00013115"/>
    </source>
</evidence>
<evidence type="ECO:0000256" key="9">
    <source>
        <dbReference type="PIRSR" id="PIRSR032067-1"/>
    </source>
</evidence>
<dbReference type="InterPro" id="IPR029062">
    <property type="entry name" value="Class_I_gatase-like"/>
</dbReference>
<comment type="similarity">
    <text evidence="3">Belongs to the peptidase S51 family.</text>
</comment>
<dbReference type="InterPro" id="IPR011811">
    <property type="entry name" value="Peptidase_S51_cyanophycinase"/>
</dbReference>
<dbReference type="GO" id="GO:0006508">
    <property type="term" value="P:proteolysis"/>
    <property type="evidence" value="ECO:0007669"/>
    <property type="project" value="UniProtKB-KW"/>
</dbReference>
<keyword evidence="10" id="KW-0121">Carboxypeptidase</keyword>
<evidence type="ECO:0000256" key="7">
    <source>
        <dbReference type="ARBA" id="ARBA00022801"/>
    </source>
</evidence>
<dbReference type="GO" id="GO:0008241">
    <property type="term" value="F:peptidyl-dipeptidase activity"/>
    <property type="evidence" value="ECO:0007669"/>
    <property type="project" value="UniProtKB-EC"/>
</dbReference>
<evidence type="ECO:0000256" key="5">
    <source>
        <dbReference type="ARBA" id="ARBA00015719"/>
    </source>
</evidence>
<evidence type="ECO:0000313" key="11">
    <source>
        <dbReference type="Proteomes" id="UP000829925"/>
    </source>
</evidence>
<evidence type="ECO:0000256" key="3">
    <source>
        <dbReference type="ARBA" id="ARBA00006534"/>
    </source>
</evidence>
<dbReference type="InterPro" id="IPR005320">
    <property type="entry name" value="Peptidase_S51"/>
</dbReference>
<reference evidence="10 11" key="1">
    <citation type="submission" date="2022-04" db="EMBL/GenBank/DDBJ databases">
        <title>Hymenobacter sp. isolated from the air.</title>
        <authorList>
            <person name="Won M."/>
            <person name="Lee C.-M."/>
            <person name="Woen H.-Y."/>
            <person name="Kwon S.-W."/>
        </authorList>
    </citation>
    <scope>NUCLEOTIDE SEQUENCE [LARGE SCALE GENOMIC DNA]</scope>
    <source>
        <strain evidence="11">5413 J-13</strain>
    </source>
</reference>
<evidence type="ECO:0000256" key="2">
    <source>
        <dbReference type="ARBA" id="ARBA00002039"/>
    </source>
</evidence>
<evidence type="ECO:0000313" key="10">
    <source>
        <dbReference type="EMBL" id="UOR07373.1"/>
    </source>
</evidence>
<dbReference type="Gene3D" id="3.40.50.880">
    <property type="match status" value="1"/>
</dbReference>
<keyword evidence="11" id="KW-1185">Reference proteome</keyword>
<accession>A0A8T9T321</accession>
<dbReference type="PANTHER" id="PTHR36175:SF1">
    <property type="entry name" value="CYANOPHYCINASE"/>
    <property type="match status" value="1"/>
</dbReference>
<dbReference type="GO" id="GO:0008236">
    <property type="term" value="F:serine-type peptidase activity"/>
    <property type="evidence" value="ECO:0007669"/>
    <property type="project" value="UniProtKB-KW"/>
</dbReference>
<dbReference type="EC" id="3.4.15.6" evidence="4"/>
<keyword evidence="6" id="KW-0645">Protease</keyword>
<name>A0A8T9T321_9BACT</name>
<dbReference type="NCBIfam" id="TIGR02069">
    <property type="entry name" value="cyanophycinase"/>
    <property type="match status" value="1"/>
</dbReference>
<dbReference type="Proteomes" id="UP000829925">
    <property type="component" value="Chromosome"/>
</dbReference>
<dbReference type="AlphaFoldDB" id="A0A8T9T321"/>
<comment type="function">
    <text evidence="2">Exopeptidase that catalyzes the hydrolytic cleavage of multi-L-arginyl-poly-L-aspartic acid (cyanophycin; a water-insoluble reserve polymer) into aspartate-arginine dipeptides.</text>
</comment>
<organism evidence="10 11">
    <name type="scientific">Hymenobacter aerilatus</name>
    <dbReference type="NCBI Taxonomy" id="2932251"/>
    <lineage>
        <taxon>Bacteria</taxon>
        <taxon>Pseudomonadati</taxon>
        <taxon>Bacteroidota</taxon>
        <taxon>Cytophagia</taxon>
        <taxon>Cytophagales</taxon>
        <taxon>Hymenobacteraceae</taxon>
        <taxon>Hymenobacter</taxon>
    </lineage>
</organism>
<dbReference type="SUPFAM" id="SSF52317">
    <property type="entry name" value="Class I glutamine amidotransferase-like"/>
    <property type="match status" value="1"/>
</dbReference>
<gene>
    <name evidence="10" type="ORF">MUN82_09795</name>
</gene>
<dbReference type="GO" id="GO:0004180">
    <property type="term" value="F:carboxypeptidase activity"/>
    <property type="evidence" value="ECO:0007669"/>
    <property type="project" value="UniProtKB-KW"/>
</dbReference>
<protein>
    <recommendedName>
        <fullName evidence="5">Cyanophycinase</fullName>
        <ecNumber evidence="4">3.4.15.6</ecNumber>
    </recommendedName>
</protein>
<feature type="active site" description="Charge relay system" evidence="9">
    <location>
        <position position="225"/>
    </location>
</feature>
<evidence type="ECO:0000256" key="6">
    <source>
        <dbReference type="ARBA" id="ARBA00022670"/>
    </source>
</evidence>
<proteinExistence type="inferred from homology"/>
<dbReference type="PIRSF" id="PIRSF032067">
    <property type="entry name" value="Cyanophycinase"/>
    <property type="match status" value="1"/>
</dbReference>
<dbReference type="Pfam" id="PF03575">
    <property type="entry name" value="Peptidase_S51"/>
    <property type="match status" value="1"/>
</dbReference>
<keyword evidence="8" id="KW-0720">Serine protease</keyword>
<evidence type="ECO:0000256" key="8">
    <source>
        <dbReference type="ARBA" id="ARBA00022825"/>
    </source>
</evidence>
<sequence>MPTKKVSSTSCPAPRGKLLLIGGHENKGDAPDNDEQAALNVNFAPETILRRLAAEMRASGPLVVIPTASAEPEEIAKAYIEAYARMEGAPAVEILDVRSRADAMLAENVQRVQDAGGVLFTGGDQLRLTTLLGGTALQQVLQQRYAHDEFIIAGTSAGATAMSTPMIYQGRNDAGYLKGEIHITTGLELLHDVAVDTHFVARGRIVRMAQILATNPGCLGLGLEEDTAVLITEGKEIEVIGSGMVVILDVREGSTNIHEIAPNTPFTLCDARLHLLSSGERYTLPVMPRFYS</sequence>
<dbReference type="RefSeq" id="WP_245097068.1">
    <property type="nucleotide sequence ID" value="NZ_CP095053.1"/>
</dbReference>
<feature type="active site" description="Charge relay system" evidence="9">
    <location>
        <position position="156"/>
    </location>
</feature>
<dbReference type="CDD" id="cd03145">
    <property type="entry name" value="GAT1_cyanophycinase"/>
    <property type="match status" value="1"/>
</dbReference>
<evidence type="ECO:0000256" key="1">
    <source>
        <dbReference type="ARBA" id="ARBA00001092"/>
    </source>
</evidence>
<dbReference type="PANTHER" id="PTHR36175">
    <property type="entry name" value="CYANOPHYCINASE"/>
    <property type="match status" value="1"/>
</dbReference>